<feature type="transmembrane region" description="Helical" evidence="7">
    <location>
        <begin position="42"/>
        <end position="65"/>
    </location>
</feature>
<dbReference type="EMBL" id="RJJX01000003">
    <property type="protein sequence ID" value="RUT79426.1"/>
    <property type="molecule type" value="Genomic_DNA"/>
</dbReference>
<evidence type="ECO:0000256" key="3">
    <source>
        <dbReference type="ARBA" id="ARBA00022448"/>
    </source>
</evidence>
<evidence type="ECO:0000256" key="2">
    <source>
        <dbReference type="ARBA" id="ARBA00010593"/>
    </source>
</evidence>
<dbReference type="RefSeq" id="WP_127342719.1">
    <property type="nucleotide sequence ID" value="NZ_RJJX01000003.1"/>
</dbReference>
<evidence type="ECO:0000313" key="10">
    <source>
        <dbReference type="Proteomes" id="UP000282985"/>
    </source>
</evidence>
<dbReference type="Gene3D" id="1.20.1740.10">
    <property type="entry name" value="Amino acid/polyamine transporter I"/>
    <property type="match status" value="1"/>
</dbReference>
<reference evidence="9 10" key="1">
    <citation type="submission" date="2018-11" db="EMBL/GenBank/DDBJ databases">
        <title>Parancylomarina longa gen. nov., sp. nov., isolated from sediments of southern Okinawa.</title>
        <authorList>
            <person name="Fu T."/>
        </authorList>
    </citation>
    <scope>NUCLEOTIDE SEQUENCE [LARGE SCALE GENOMIC DNA]</scope>
    <source>
        <strain evidence="9 10">T3-2 S1-C</strain>
    </source>
</reference>
<keyword evidence="10" id="KW-1185">Reference proteome</keyword>
<feature type="transmembrane region" description="Helical" evidence="7">
    <location>
        <begin position="86"/>
        <end position="117"/>
    </location>
</feature>
<evidence type="ECO:0000256" key="7">
    <source>
        <dbReference type="SAM" id="Phobius"/>
    </source>
</evidence>
<feature type="transmembrane region" description="Helical" evidence="7">
    <location>
        <begin position="161"/>
        <end position="179"/>
    </location>
</feature>
<dbReference type="InterPro" id="IPR004841">
    <property type="entry name" value="AA-permease/SLC12A_dom"/>
</dbReference>
<organism evidence="9 10">
    <name type="scientific">Ancylomarina longa</name>
    <dbReference type="NCBI Taxonomy" id="2487017"/>
    <lineage>
        <taxon>Bacteria</taxon>
        <taxon>Pseudomonadati</taxon>
        <taxon>Bacteroidota</taxon>
        <taxon>Bacteroidia</taxon>
        <taxon>Marinilabiliales</taxon>
        <taxon>Marinifilaceae</taxon>
        <taxon>Ancylomarina</taxon>
    </lineage>
</organism>
<proteinExistence type="inferred from homology"/>
<feature type="transmembrane region" description="Helical" evidence="7">
    <location>
        <begin position="330"/>
        <end position="347"/>
    </location>
</feature>
<evidence type="ECO:0000256" key="5">
    <source>
        <dbReference type="ARBA" id="ARBA00022989"/>
    </source>
</evidence>
<dbReference type="Proteomes" id="UP000282985">
    <property type="component" value="Unassembled WGS sequence"/>
</dbReference>
<feature type="transmembrane region" description="Helical" evidence="7">
    <location>
        <begin position="234"/>
        <end position="254"/>
    </location>
</feature>
<dbReference type="AlphaFoldDB" id="A0A434AXZ7"/>
<feature type="transmembrane region" description="Helical" evidence="7">
    <location>
        <begin position="12"/>
        <end position="36"/>
    </location>
</feature>
<keyword evidence="3" id="KW-0813">Transport</keyword>
<comment type="similarity">
    <text evidence="2">Belongs to the SLC12A transporter family.</text>
</comment>
<sequence>MPDKLLKTKANFGTLPVFLTAISTILGAILFLRFGWAVGNVGFIGVIGIIILGHLITIPTAMAVAEIATNQKVLGGGAYYIISRSFGLNIGAAIGITLYLSQAISVAFYVIAFAEAFDPLIQWIATHWGWLIYDKRLISIPTMALLSALFLYRGANLGMKALYVVVAILGLSLVFFFMGSPVDAPTSLVMDAKIANPKGFFYVFTIIFPAFTGLAAGLGLSGDLKNPRKSIPRGTIWATIVGLLIYLLAAYKFTISANPEDLASNQLIMSKIAVWGPIIPIGLAAAAISSALGSIMVAPRTLQAIGIDDIFPQQGLNKWLKSESKKNNEPINASVISIAIAFFFVIIGDVDFVAQIISMFFMVTYGAICLISFLEHFAADPSYRPLFRSKWYFSLTGAILSFWIMFQMNMSYAILSLLIMGGIYYGINVSTKEPRGLAKLFRGVVFQLSRHLQIFAQRAEKGDREISWRPFAICISQDSFKRRSAFDLLRWISYKYGFGTYIHFLEGYLSEETNLESKQIMNRLINLASGSKNRVYLDTIISPSMTSAIAQVMQLSGISGHGYNSILFEFSNTEPERLNYVIDNYNLLESTHFDVCILNTSYKGFGYHREIHVWIGVGDLENANLMILLAYIIQGHPDWKKGTIKIFAIYPTSELDKQRDKLLALIKSGRLPISPKNIELISADHANRKQVIMQNSIDADLSILGFNHEDIDKEGIDLFTGFKDMGNILFVSSYKEINIK</sequence>
<evidence type="ECO:0000256" key="4">
    <source>
        <dbReference type="ARBA" id="ARBA00022692"/>
    </source>
</evidence>
<name>A0A434AXZ7_9BACT</name>
<evidence type="ECO:0000256" key="6">
    <source>
        <dbReference type="ARBA" id="ARBA00023136"/>
    </source>
</evidence>
<keyword evidence="4 7" id="KW-0812">Transmembrane</keyword>
<feature type="transmembrane region" description="Helical" evidence="7">
    <location>
        <begin position="353"/>
        <end position="374"/>
    </location>
</feature>
<evidence type="ECO:0000259" key="8">
    <source>
        <dbReference type="Pfam" id="PF00324"/>
    </source>
</evidence>
<feature type="domain" description="Amino acid permease/ SLC12A" evidence="8">
    <location>
        <begin position="17"/>
        <end position="431"/>
    </location>
</feature>
<dbReference type="GO" id="GO:0015377">
    <property type="term" value="F:chloride:monoatomic cation symporter activity"/>
    <property type="evidence" value="ECO:0007669"/>
    <property type="project" value="InterPro"/>
</dbReference>
<dbReference type="PANTHER" id="PTHR11827">
    <property type="entry name" value="SOLUTE CARRIER FAMILY 12, CATION COTRANSPORTERS"/>
    <property type="match status" value="1"/>
</dbReference>
<feature type="transmembrane region" description="Helical" evidence="7">
    <location>
        <begin position="274"/>
        <end position="298"/>
    </location>
</feature>
<keyword evidence="5 7" id="KW-1133">Transmembrane helix</keyword>
<comment type="subcellular location">
    <subcellularLocation>
        <location evidence="1">Membrane</location>
        <topology evidence="1">Multi-pass membrane protein</topology>
    </subcellularLocation>
</comment>
<gene>
    <name evidence="9" type="ORF">DLK05_04190</name>
</gene>
<accession>A0A434AXZ7</accession>
<feature type="transmembrane region" description="Helical" evidence="7">
    <location>
        <begin position="386"/>
        <end position="404"/>
    </location>
</feature>
<evidence type="ECO:0000313" key="9">
    <source>
        <dbReference type="EMBL" id="RUT79426.1"/>
    </source>
</evidence>
<dbReference type="Pfam" id="PF00324">
    <property type="entry name" value="AA_permease"/>
    <property type="match status" value="1"/>
</dbReference>
<feature type="transmembrane region" description="Helical" evidence="7">
    <location>
        <begin position="199"/>
        <end position="222"/>
    </location>
</feature>
<dbReference type="InterPro" id="IPR004842">
    <property type="entry name" value="SLC12A_fam"/>
</dbReference>
<dbReference type="FunFam" id="1.20.1740.10:FF:000013">
    <property type="entry name" value="Solute carrier family 12 member"/>
    <property type="match status" value="1"/>
</dbReference>
<dbReference type="GO" id="GO:0016020">
    <property type="term" value="C:membrane"/>
    <property type="evidence" value="ECO:0007669"/>
    <property type="project" value="UniProtKB-SubCell"/>
</dbReference>
<protein>
    <submittedName>
        <fullName evidence="9">Amino acid permease</fullName>
    </submittedName>
</protein>
<comment type="caution">
    <text evidence="9">The sequence shown here is derived from an EMBL/GenBank/DDBJ whole genome shotgun (WGS) entry which is preliminary data.</text>
</comment>
<evidence type="ECO:0000256" key="1">
    <source>
        <dbReference type="ARBA" id="ARBA00004141"/>
    </source>
</evidence>
<feature type="transmembrane region" description="Helical" evidence="7">
    <location>
        <begin position="410"/>
        <end position="427"/>
    </location>
</feature>
<dbReference type="OrthoDB" id="3181223at2"/>
<feature type="transmembrane region" description="Helical" evidence="7">
    <location>
        <begin position="137"/>
        <end position="154"/>
    </location>
</feature>
<keyword evidence="6 7" id="KW-0472">Membrane</keyword>
<dbReference type="PANTHER" id="PTHR11827:SF72">
    <property type="entry name" value="GH08340P"/>
    <property type="match status" value="1"/>
</dbReference>